<evidence type="ECO:0000313" key="2">
    <source>
        <dbReference type="EMBL" id="MBS2961885.1"/>
    </source>
</evidence>
<dbReference type="Pfam" id="PF17765">
    <property type="entry name" value="MLTR_LBD"/>
    <property type="match status" value="1"/>
</dbReference>
<dbReference type="RefSeq" id="WP_211463987.1">
    <property type="nucleotide sequence ID" value="NZ_JAGSXH010000005.1"/>
</dbReference>
<dbReference type="CDD" id="cd00093">
    <property type="entry name" value="HTH_XRE"/>
    <property type="match status" value="1"/>
</dbReference>
<gene>
    <name evidence="2" type="ORF">KGA66_02415</name>
</gene>
<dbReference type="PROSITE" id="PS50943">
    <property type="entry name" value="HTH_CROC1"/>
    <property type="match status" value="1"/>
</dbReference>
<dbReference type="InterPro" id="IPR001387">
    <property type="entry name" value="Cro/C1-type_HTH"/>
</dbReference>
<dbReference type="Pfam" id="PF13560">
    <property type="entry name" value="HTH_31"/>
    <property type="match status" value="1"/>
</dbReference>
<dbReference type="PANTHER" id="PTHR35010">
    <property type="entry name" value="BLL4672 PROTEIN-RELATED"/>
    <property type="match status" value="1"/>
</dbReference>
<proteinExistence type="predicted"/>
<evidence type="ECO:0000259" key="1">
    <source>
        <dbReference type="PROSITE" id="PS50943"/>
    </source>
</evidence>
<dbReference type="Gene3D" id="1.10.260.40">
    <property type="entry name" value="lambda repressor-like DNA-binding domains"/>
    <property type="match status" value="1"/>
</dbReference>
<dbReference type="Proteomes" id="UP000677913">
    <property type="component" value="Unassembled WGS sequence"/>
</dbReference>
<dbReference type="SUPFAM" id="SSF47413">
    <property type="entry name" value="lambda repressor-like DNA-binding domains"/>
    <property type="match status" value="1"/>
</dbReference>
<dbReference type="GO" id="GO:0003677">
    <property type="term" value="F:DNA binding"/>
    <property type="evidence" value="ECO:0007669"/>
    <property type="project" value="InterPro"/>
</dbReference>
<keyword evidence="3" id="KW-1185">Reference proteome</keyword>
<dbReference type="SMART" id="SM00530">
    <property type="entry name" value="HTH_XRE"/>
    <property type="match status" value="1"/>
</dbReference>
<organism evidence="2 3">
    <name type="scientific">Actinocrinis puniceicyclus</name>
    <dbReference type="NCBI Taxonomy" id="977794"/>
    <lineage>
        <taxon>Bacteria</taxon>
        <taxon>Bacillati</taxon>
        <taxon>Actinomycetota</taxon>
        <taxon>Actinomycetes</taxon>
        <taxon>Catenulisporales</taxon>
        <taxon>Actinospicaceae</taxon>
        <taxon>Actinocrinis</taxon>
    </lineage>
</organism>
<protein>
    <submittedName>
        <fullName evidence="2">Helix-turn-helix domain-containing protein</fullName>
    </submittedName>
</protein>
<dbReference type="Gene3D" id="3.30.450.180">
    <property type="match status" value="1"/>
</dbReference>
<comment type="caution">
    <text evidence="2">The sequence shown here is derived from an EMBL/GenBank/DDBJ whole genome shotgun (WGS) entry which is preliminary data.</text>
</comment>
<dbReference type="AlphaFoldDB" id="A0A8J8BAZ0"/>
<name>A0A8J8BAZ0_9ACTN</name>
<dbReference type="InterPro" id="IPR010982">
    <property type="entry name" value="Lambda_DNA-bd_dom_sf"/>
</dbReference>
<feature type="domain" description="HTH cro/C1-type" evidence="1">
    <location>
        <begin position="37"/>
        <end position="84"/>
    </location>
</feature>
<dbReference type="PANTHER" id="PTHR35010:SF2">
    <property type="entry name" value="BLL4672 PROTEIN"/>
    <property type="match status" value="1"/>
</dbReference>
<evidence type="ECO:0000313" key="3">
    <source>
        <dbReference type="Proteomes" id="UP000677913"/>
    </source>
</evidence>
<dbReference type="InterPro" id="IPR041413">
    <property type="entry name" value="MLTR_LBD"/>
</dbReference>
<dbReference type="EMBL" id="JAGSXH010000005">
    <property type="protein sequence ID" value="MBS2961885.1"/>
    <property type="molecule type" value="Genomic_DNA"/>
</dbReference>
<reference evidence="2" key="1">
    <citation type="submission" date="2021-04" db="EMBL/GenBank/DDBJ databases">
        <title>Genome based classification of Actinospica acidithermotolerans sp. nov., an actinobacterium isolated from an Indonesian hot spring.</title>
        <authorList>
            <person name="Kusuma A.B."/>
            <person name="Putra K.E."/>
            <person name="Nafisah S."/>
            <person name="Loh J."/>
            <person name="Nouioui I."/>
            <person name="Goodfellow M."/>
        </authorList>
    </citation>
    <scope>NUCLEOTIDE SEQUENCE</scope>
    <source>
        <strain evidence="2">DSM 45618</strain>
    </source>
</reference>
<sequence length="286" mass="31326">MNRSDLAALADFLRRSRQRIDPSSVGLSPRARVRTPGLRREDVAQMAGISVDYYARLEQQRGARPSEQVIGALARALRLTDDECDYLYRLAGYPTRARGTASRHVPPGLLLILDRLVDAPAQVISDTGQVLARNAVAEALFGGPVLPGRAGNAIWLLFTETQSRPVLKEQLPRLMANHVADLRAVHARRPDDAEVNALISDLLQASAAFRELWDRHDVAVIRSLTKTFVHPHVGPITLECEVLLSASSSGEQSLVLYTARPGTESAGKLELLCVLGRETFAEGEVR</sequence>
<accession>A0A8J8BAZ0</accession>